<comment type="similarity">
    <text evidence="4">Belongs to the BolA/IbaG family.</text>
</comment>
<sequence>MLTLLPIFVILFNFGCCDHSFDYQIADNEGHTIIDNEDKHLEYHTYSSADVTFYLYTPTNNKTVKITPENTYLLNMSKPTKIIIHGLGSYQDQIWIDQLVRNYHTKGDYNVIAVDWSKISTRDTFYAVEAVNEVGEVIAQFIMEIRGHNEEFLTDVHLIGSSLGAQVGAVAGEKIANKTNKKIDRITGLDPSDGDLKALDKDDAEFVDVIHSSLLLGEEKYGTVDFYVTGDNPSKRNCFNDSCGFVAHGLYAQTILDENRFEGVSCQNATAYIRKLCKNNTKVVMGESVPRNASGSFYLTTDSAPGRHRLVNDVLKHELQNGVHALSIVAKTPEQWKHSVKTVESSPNCRGGFGK</sequence>
<dbReference type="OrthoDB" id="6770740at2759"/>
<feature type="chain" id="PRO_5019802788" evidence="6">
    <location>
        <begin position="18"/>
        <end position="355"/>
    </location>
</feature>
<dbReference type="GO" id="GO:0005615">
    <property type="term" value="C:extracellular space"/>
    <property type="evidence" value="ECO:0007669"/>
    <property type="project" value="TreeGrafter"/>
</dbReference>
<dbReference type="Pfam" id="PF00151">
    <property type="entry name" value="Lipase"/>
    <property type="match status" value="1"/>
</dbReference>
<dbReference type="GO" id="GO:0016042">
    <property type="term" value="P:lipid catabolic process"/>
    <property type="evidence" value="ECO:0007669"/>
    <property type="project" value="TreeGrafter"/>
</dbReference>
<name>A0A482VZ17_ASBVE</name>
<dbReference type="Gene3D" id="3.30.300.90">
    <property type="entry name" value="BolA-like"/>
    <property type="match status" value="1"/>
</dbReference>
<dbReference type="InterPro" id="IPR029058">
    <property type="entry name" value="AB_hydrolase_fold"/>
</dbReference>
<dbReference type="PANTHER" id="PTHR11610:SF173">
    <property type="entry name" value="LIPASE DOMAIN-CONTAINING PROTEIN-RELATED"/>
    <property type="match status" value="1"/>
</dbReference>
<dbReference type="GO" id="GO:0016298">
    <property type="term" value="F:lipase activity"/>
    <property type="evidence" value="ECO:0007669"/>
    <property type="project" value="InterPro"/>
</dbReference>
<dbReference type="Gene3D" id="3.40.50.1820">
    <property type="entry name" value="alpha/beta hydrolase"/>
    <property type="match status" value="1"/>
</dbReference>
<keyword evidence="3" id="KW-0964">Secreted</keyword>
<comment type="similarity">
    <text evidence="2 5">Belongs to the AB hydrolase superfamily. Lipase family.</text>
</comment>
<evidence type="ECO:0000313" key="8">
    <source>
        <dbReference type="EMBL" id="RZC38182.1"/>
    </source>
</evidence>
<dbReference type="InterPro" id="IPR036065">
    <property type="entry name" value="BolA-like_sf"/>
</dbReference>
<dbReference type="GO" id="GO:0017171">
    <property type="term" value="F:serine hydrolase activity"/>
    <property type="evidence" value="ECO:0007669"/>
    <property type="project" value="TreeGrafter"/>
</dbReference>
<evidence type="ECO:0000256" key="1">
    <source>
        <dbReference type="ARBA" id="ARBA00004613"/>
    </source>
</evidence>
<feature type="domain" description="Lipase" evidence="7">
    <location>
        <begin position="38"/>
        <end position="231"/>
    </location>
</feature>
<proteinExistence type="inferred from homology"/>
<comment type="caution">
    <text evidence="8">The sequence shown here is derived from an EMBL/GenBank/DDBJ whole genome shotgun (WGS) entry which is preliminary data.</text>
</comment>
<feature type="signal peptide" evidence="6">
    <location>
        <begin position="1"/>
        <end position="17"/>
    </location>
</feature>
<dbReference type="SUPFAM" id="SSF82657">
    <property type="entry name" value="BolA-like"/>
    <property type="match status" value="1"/>
</dbReference>
<evidence type="ECO:0000256" key="5">
    <source>
        <dbReference type="RuleBase" id="RU004262"/>
    </source>
</evidence>
<dbReference type="AlphaFoldDB" id="A0A482VZ17"/>
<accession>A0A482VZ17</accession>
<dbReference type="Proteomes" id="UP000292052">
    <property type="component" value="Unassembled WGS sequence"/>
</dbReference>
<comment type="subcellular location">
    <subcellularLocation>
        <location evidence="1">Secreted</location>
    </subcellularLocation>
</comment>
<evidence type="ECO:0000256" key="2">
    <source>
        <dbReference type="ARBA" id="ARBA00010701"/>
    </source>
</evidence>
<protein>
    <submittedName>
        <fullName evidence="8">Pancreatic triacylglycerol lipase-like</fullName>
    </submittedName>
</protein>
<reference evidence="8 9" key="1">
    <citation type="submission" date="2017-03" db="EMBL/GenBank/DDBJ databases">
        <title>Genome of the blue death feigning beetle - Asbolus verrucosus.</title>
        <authorList>
            <person name="Rider S.D."/>
        </authorList>
    </citation>
    <scope>NUCLEOTIDE SEQUENCE [LARGE SCALE GENOMIC DNA]</scope>
    <source>
        <strain evidence="8">Butters</strain>
        <tissue evidence="8">Head and leg muscle</tissue>
    </source>
</reference>
<dbReference type="InterPro" id="IPR000734">
    <property type="entry name" value="TAG_lipase"/>
</dbReference>
<dbReference type="EMBL" id="QDEB01045782">
    <property type="protein sequence ID" value="RZC38182.1"/>
    <property type="molecule type" value="Genomic_DNA"/>
</dbReference>
<gene>
    <name evidence="8" type="ORF">BDFB_006087</name>
</gene>
<evidence type="ECO:0000256" key="6">
    <source>
        <dbReference type="SAM" id="SignalP"/>
    </source>
</evidence>
<dbReference type="Pfam" id="PF01722">
    <property type="entry name" value="BolA"/>
    <property type="match status" value="1"/>
</dbReference>
<evidence type="ECO:0000256" key="3">
    <source>
        <dbReference type="ARBA" id="ARBA00022525"/>
    </source>
</evidence>
<dbReference type="STRING" id="1661398.A0A482VZ17"/>
<dbReference type="SUPFAM" id="SSF53474">
    <property type="entry name" value="alpha/beta-Hydrolases"/>
    <property type="match status" value="1"/>
</dbReference>
<evidence type="ECO:0000259" key="7">
    <source>
        <dbReference type="Pfam" id="PF00151"/>
    </source>
</evidence>
<dbReference type="InterPro" id="IPR013818">
    <property type="entry name" value="Lipase"/>
</dbReference>
<keyword evidence="9" id="KW-1185">Reference proteome</keyword>
<evidence type="ECO:0000313" key="9">
    <source>
        <dbReference type="Proteomes" id="UP000292052"/>
    </source>
</evidence>
<keyword evidence="6" id="KW-0732">Signal</keyword>
<dbReference type="PRINTS" id="PR00821">
    <property type="entry name" value="TAGLIPASE"/>
</dbReference>
<dbReference type="PANTHER" id="PTHR11610">
    <property type="entry name" value="LIPASE"/>
    <property type="match status" value="1"/>
</dbReference>
<dbReference type="InterPro" id="IPR002634">
    <property type="entry name" value="BolA"/>
</dbReference>
<organism evidence="8 9">
    <name type="scientific">Asbolus verrucosus</name>
    <name type="common">Desert ironclad beetle</name>
    <dbReference type="NCBI Taxonomy" id="1661398"/>
    <lineage>
        <taxon>Eukaryota</taxon>
        <taxon>Metazoa</taxon>
        <taxon>Ecdysozoa</taxon>
        <taxon>Arthropoda</taxon>
        <taxon>Hexapoda</taxon>
        <taxon>Insecta</taxon>
        <taxon>Pterygota</taxon>
        <taxon>Neoptera</taxon>
        <taxon>Endopterygota</taxon>
        <taxon>Coleoptera</taxon>
        <taxon>Polyphaga</taxon>
        <taxon>Cucujiformia</taxon>
        <taxon>Tenebrionidae</taxon>
        <taxon>Pimeliinae</taxon>
        <taxon>Asbolus</taxon>
    </lineage>
</organism>
<evidence type="ECO:0000256" key="4">
    <source>
        <dbReference type="RuleBase" id="RU003860"/>
    </source>
</evidence>